<dbReference type="Proteomes" id="UP000178240">
    <property type="component" value="Unassembled WGS sequence"/>
</dbReference>
<keyword evidence="2" id="KW-0378">Hydrolase</keyword>
<dbReference type="PROSITE" id="PS51194">
    <property type="entry name" value="HELICASE_CTER"/>
    <property type="match status" value="1"/>
</dbReference>
<dbReference type="InterPro" id="IPR001650">
    <property type="entry name" value="Helicase_C-like"/>
</dbReference>
<dbReference type="PANTHER" id="PTHR47959">
    <property type="entry name" value="ATP-DEPENDENT RNA HELICASE RHLE-RELATED"/>
    <property type="match status" value="1"/>
</dbReference>
<evidence type="ECO:0000313" key="12">
    <source>
        <dbReference type="Proteomes" id="UP000178240"/>
    </source>
</evidence>
<keyword evidence="1" id="KW-0547">Nucleotide-binding</keyword>
<evidence type="ECO:0008006" key="13">
    <source>
        <dbReference type="Google" id="ProtNLM"/>
    </source>
</evidence>
<feature type="region of interest" description="Disordered" evidence="7">
    <location>
        <begin position="362"/>
        <end position="414"/>
    </location>
</feature>
<feature type="domain" description="Helicase ATP-binding" evidence="8">
    <location>
        <begin position="32"/>
        <end position="200"/>
    </location>
</feature>
<reference evidence="11 12" key="1">
    <citation type="journal article" date="2016" name="Nat. Commun.">
        <title>Thousands of microbial genomes shed light on interconnected biogeochemical processes in an aquifer system.</title>
        <authorList>
            <person name="Anantharaman K."/>
            <person name="Brown C.T."/>
            <person name="Hug L.A."/>
            <person name="Sharon I."/>
            <person name="Castelle C.J."/>
            <person name="Probst A.J."/>
            <person name="Thomas B.C."/>
            <person name="Singh A."/>
            <person name="Wilkins M.J."/>
            <person name="Karaoz U."/>
            <person name="Brodie E.L."/>
            <person name="Williams K.H."/>
            <person name="Hubbard S.S."/>
            <person name="Banfield J.F."/>
        </authorList>
    </citation>
    <scope>NUCLEOTIDE SEQUENCE [LARGE SCALE GENOMIC DNA]</scope>
</reference>
<dbReference type="InterPro" id="IPR011545">
    <property type="entry name" value="DEAD/DEAH_box_helicase_dom"/>
</dbReference>
<dbReference type="Pfam" id="PF00271">
    <property type="entry name" value="Helicase_C"/>
    <property type="match status" value="1"/>
</dbReference>
<gene>
    <name evidence="11" type="ORF">A2744_01005</name>
</gene>
<dbReference type="InterPro" id="IPR050079">
    <property type="entry name" value="DEAD_box_RNA_helicase"/>
</dbReference>
<keyword evidence="3" id="KW-0347">Helicase</keyword>
<evidence type="ECO:0000256" key="7">
    <source>
        <dbReference type="SAM" id="MobiDB-lite"/>
    </source>
</evidence>
<protein>
    <recommendedName>
        <fullName evidence="13">DEAD/DEAH box helicase</fullName>
    </recommendedName>
</protein>
<dbReference type="GO" id="GO:0003724">
    <property type="term" value="F:RNA helicase activity"/>
    <property type="evidence" value="ECO:0007669"/>
    <property type="project" value="InterPro"/>
</dbReference>
<evidence type="ECO:0000256" key="1">
    <source>
        <dbReference type="ARBA" id="ARBA00022741"/>
    </source>
</evidence>
<dbReference type="GO" id="GO:0005829">
    <property type="term" value="C:cytosol"/>
    <property type="evidence" value="ECO:0007669"/>
    <property type="project" value="TreeGrafter"/>
</dbReference>
<organism evidence="11 12">
    <name type="scientific">Candidatus Buchananbacteria bacterium RIFCSPHIGHO2_01_FULL_44_11</name>
    <dbReference type="NCBI Taxonomy" id="1797535"/>
    <lineage>
        <taxon>Bacteria</taxon>
        <taxon>Candidatus Buchananiibacteriota</taxon>
    </lineage>
</organism>
<accession>A0A1G1Y365</accession>
<dbReference type="SUPFAM" id="SSF52540">
    <property type="entry name" value="P-loop containing nucleoside triphosphate hydrolases"/>
    <property type="match status" value="1"/>
</dbReference>
<dbReference type="GO" id="GO:0003676">
    <property type="term" value="F:nucleic acid binding"/>
    <property type="evidence" value="ECO:0007669"/>
    <property type="project" value="InterPro"/>
</dbReference>
<name>A0A1G1Y365_9BACT</name>
<dbReference type="STRING" id="1797535.A2744_01005"/>
<proteinExistence type="inferred from homology"/>
<dbReference type="EMBL" id="MHIE01000001">
    <property type="protein sequence ID" value="OGY46779.1"/>
    <property type="molecule type" value="Genomic_DNA"/>
</dbReference>
<dbReference type="SMART" id="SM00487">
    <property type="entry name" value="DEXDc"/>
    <property type="match status" value="1"/>
</dbReference>
<dbReference type="Pfam" id="PF00270">
    <property type="entry name" value="DEAD"/>
    <property type="match status" value="1"/>
</dbReference>
<evidence type="ECO:0000256" key="2">
    <source>
        <dbReference type="ARBA" id="ARBA00022801"/>
    </source>
</evidence>
<evidence type="ECO:0000256" key="6">
    <source>
        <dbReference type="PROSITE-ProRule" id="PRU00552"/>
    </source>
</evidence>
<dbReference type="CDD" id="cd00268">
    <property type="entry name" value="DEADc"/>
    <property type="match status" value="1"/>
</dbReference>
<dbReference type="PANTHER" id="PTHR47959:SF13">
    <property type="entry name" value="ATP-DEPENDENT RNA HELICASE RHLE"/>
    <property type="match status" value="1"/>
</dbReference>
<evidence type="ECO:0000259" key="9">
    <source>
        <dbReference type="PROSITE" id="PS51194"/>
    </source>
</evidence>
<evidence type="ECO:0000256" key="4">
    <source>
        <dbReference type="ARBA" id="ARBA00022840"/>
    </source>
</evidence>
<dbReference type="AlphaFoldDB" id="A0A1G1Y365"/>
<feature type="short sequence motif" description="Q motif" evidence="6">
    <location>
        <begin position="1"/>
        <end position="29"/>
    </location>
</feature>
<comment type="caution">
    <text evidence="11">The sequence shown here is derived from an EMBL/GenBank/DDBJ whole genome shotgun (WGS) entry which is preliminary data.</text>
</comment>
<evidence type="ECO:0000259" key="10">
    <source>
        <dbReference type="PROSITE" id="PS51195"/>
    </source>
</evidence>
<dbReference type="GO" id="GO:0005524">
    <property type="term" value="F:ATP binding"/>
    <property type="evidence" value="ECO:0007669"/>
    <property type="project" value="UniProtKB-KW"/>
</dbReference>
<evidence type="ECO:0000256" key="3">
    <source>
        <dbReference type="ARBA" id="ARBA00022806"/>
    </source>
</evidence>
<dbReference type="GO" id="GO:0016787">
    <property type="term" value="F:hydrolase activity"/>
    <property type="evidence" value="ECO:0007669"/>
    <property type="project" value="UniProtKB-KW"/>
</dbReference>
<keyword evidence="4" id="KW-0067">ATP-binding</keyword>
<evidence type="ECO:0000256" key="5">
    <source>
        <dbReference type="ARBA" id="ARBA00038437"/>
    </source>
</evidence>
<dbReference type="PROSITE" id="PS51192">
    <property type="entry name" value="HELICASE_ATP_BIND_1"/>
    <property type="match status" value="1"/>
</dbReference>
<dbReference type="InterPro" id="IPR014001">
    <property type="entry name" value="Helicase_ATP-bd"/>
</dbReference>
<evidence type="ECO:0000259" key="8">
    <source>
        <dbReference type="PROSITE" id="PS51192"/>
    </source>
</evidence>
<dbReference type="Gene3D" id="3.40.50.300">
    <property type="entry name" value="P-loop containing nucleotide triphosphate hydrolases"/>
    <property type="match status" value="2"/>
</dbReference>
<feature type="domain" description="Helicase C-terminal" evidence="9">
    <location>
        <begin position="227"/>
        <end position="370"/>
    </location>
</feature>
<dbReference type="SMART" id="SM00490">
    <property type="entry name" value="HELICc"/>
    <property type="match status" value="1"/>
</dbReference>
<dbReference type="PROSITE" id="PS51195">
    <property type="entry name" value="Q_MOTIF"/>
    <property type="match status" value="1"/>
</dbReference>
<evidence type="ECO:0000313" key="11">
    <source>
        <dbReference type="EMBL" id="OGY46779.1"/>
    </source>
</evidence>
<sequence>MDFSGLGIEPKLMEIIYQLRFTMPTPIQHQSIPITIEGKDLVGIAQTGTGKTLAFAIPIIQRLAKLGGRALILLPTRELAMQVNESFQLIGKAIGLRTAVLIGGQTKSTQIRDLSRNPHVIIATPGRLIDYLQTKAVNLQTVKILVLDEADLMFDMGFIPQITEILKSVPKQRQTMLFSATMPPAIMKIVTSYMQLPVRIEVAPSGTPAEKVIHEMILIKREDRFDQLRKILNNYHGSILIFGRTKHGVRNLTKKINQMGQVAAEIHSGRSLPQRTTALKGFKTGQFRILVATDIAARGIDVKGIELVLNFDLPGSSEDYVHRIGRTGRAGKPGLAITFVSPNEMAEVKDIERLIKQSIPMTKLAEPEADSNQSRSKNRRRPYFQPGQPRGQGAHRSNKPYHKKFNRQRQNSWH</sequence>
<feature type="compositionally biased region" description="Basic residues" evidence="7">
    <location>
        <begin position="396"/>
        <end position="407"/>
    </location>
</feature>
<dbReference type="InterPro" id="IPR027417">
    <property type="entry name" value="P-loop_NTPase"/>
</dbReference>
<dbReference type="InterPro" id="IPR014014">
    <property type="entry name" value="RNA_helicase_DEAD_Q_motif"/>
</dbReference>
<dbReference type="CDD" id="cd18787">
    <property type="entry name" value="SF2_C_DEAD"/>
    <property type="match status" value="1"/>
</dbReference>
<comment type="similarity">
    <text evidence="5">Belongs to the DEAD box helicase family.</text>
</comment>
<feature type="domain" description="DEAD-box RNA helicase Q" evidence="10">
    <location>
        <begin position="1"/>
        <end position="29"/>
    </location>
</feature>
<dbReference type="InterPro" id="IPR044742">
    <property type="entry name" value="DEAD/DEAH_RhlB"/>
</dbReference>